<protein>
    <submittedName>
        <fullName evidence="1 2">Protein phosphatase 1G-like protein</fullName>
    </submittedName>
</protein>
<proteinExistence type="predicted"/>
<dbReference type="EMBL" id="ATLV01023682">
    <property type="status" value="NOT_ANNOTATED_CDS"/>
    <property type="molecule type" value="Genomic_DNA"/>
</dbReference>
<dbReference type="AlphaFoldDB" id="A0A084WGQ9"/>
<keyword evidence="3" id="KW-1185">Reference proteome</keyword>
<dbReference type="EnsemblMetazoa" id="ASIC017504-RA">
    <property type="protein sequence ID" value="ASIC017504-PA"/>
    <property type="gene ID" value="ASIC017504"/>
</dbReference>
<gene>
    <name evidence="1" type="ORF">ZHAS_00017504</name>
</gene>
<evidence type="ECO:0000313" key="3">
    <source>
        <dbReference type="Proteomes" id="UP000030765"/>
    </source>
</evidence>
<sequence>MPVNGDSRPVFVSILRSSFLQCIPSLSSNTGARMDNIIFGPQRRTKPPARSGKRDEFRFLVPKSRWECEERLAQAALISK</sequence>
<dbReference type="VEuPathDB" id="VectorBase:ASIC017504"/>
<organism evidence="1">
    <name type="scientific">Anopheles sinensis</name>
    <name type="common">Mosquito</name>
    <dbReference type="NCBI Taxonomy" id="74873"/>
    <lineage>
        <taxon>Eukaryota</taxon>
        <taxon>Metazoa</taxon>
        <taxon>Ecdysozoa</taxon>
        <taxon>Arthropoda</taxon>
        <taxon>Hexapoda</taxon>
        <taxon>Insecta</taxon>
        <taxon>Pterygota</taxon>
        <taxon>Neoptera</taxon>
        <taxon>Endopterygota</taxon>
        <taxon>Diptera</taxon>
        <taxon>Nematocera</taxon>
        <taxon>Culicoidea</taxon>
        <taxon>Culicidae</taxon>
        <taxon>Anophelinae</taxon>
        <taxon>Anopheles</taxon>
    </lineage>
</organism>
<evidence type="ECO:0000313" key="1">
    <source>
        <dbReference type="EMBL" id="KFB49403.1"/>
    </source>
</evidence>
<name>A0A084WGQ9_ANOSI</name>
<dbReference type="EMBL" id="KE525345">
    <property type="protein sequence ID" value="KFB49403.1"/>
    <property type="molecule type" value="Genomic_DNA"/>
</dbReference>
<reference evidence="2" key="2">
    <citation type="submission" date="2020-05" db="UniProtKB">
        <authorList>
            <consortium name="EnsemblMetazoa"/>
        </authorList>
    </citation>
    <scope>IDENTIFICATION</scope>
</reference>
<accession>A0A084WGQ9</accession>
<reference evidence="1 3" key="1">
    <citation type="journal article" date="2014" name="BMC Genomics">
        <title>Genome sequence of Anopheles sinensis provides insight into genetics basis of mosquito competence for malaria parasites.</title>
        <authorList>
            <person name="Zhou D."/>
            <person name="Zhang D."/>
            <person name="Ding G."/>
            <person name="Shi L."/>
            <person name="Hou Q."/>
            <person name="Ye Y."/>
            <person name="Xu Y."/>
            <person name="Zhou H."/>
            <person name="Xiong C."/>
            <person name="Li S."/>
            <person name="Yu J."/>
            <person name="Hong S."/>
            <person name="Yu X."/>
            <person name="Zou P."/>
            <person name="Chen C."/>
            <person name="Chang X."/>
            <person name="Wang W."/>
            <person name="Lv Y."/>
            <person name="Sun Y."/>
            <person name="Ma L."/>
            <person name="Shen B."/>
            <person name="Zhu C."/>
        </authorList>
    </citation>
    <scope>NUCLEOTIDE SEQUENCE [LARGE SCALE GENOMIC DNA]</scope>
</reference>
<dbReference type="Proteomes" id="UP000030765">
    <property type="component" value="Unassembled WGS sequence"/>
</dbReference>
<evidence type="ECO:0000313" key="2">
    <source>
        <dbReference type="EnsemblMetazoa" id="ASIC017504-PA"/>
    </source>
</evidence>